<dbReference type="Gene3D" id="3.40.50.300">
    <property type="entry name" value="P-loop containing nucleotide triphosphate hydrolases"/>
    <property type="match status" value="1"/>
</dbReference>
<dbReference type="OrthoDB" id="1397366at2759"/>
<comment type="caution">
    <text evidence="5">The sequence shown here is derived from an EMBL/GenBank/DDBJ whole genome shotgun (WGS) entry which is preliminary data.</text>
</comment>
<dbReference type="Gene3D" id="3.40.50.10140">
    <property type="entry name" value="Toll/interleukin-1 receptor homology (TIR) domain"/>
    <property type="match status" value="1"/>
</dbReference>
<keyword evidence="6" id="KW-1185">Reference proteome</keyword>
<feature type="non-terminal residue" evidence="5">
    <location>
        <position position="1"/>
    </location>
</feature>
<dbReference type="Gene3D" id="1.10.8.430">
    <property type="entry name" value="Helical domain of apoptotic protease-activating factors"/>
    <property type="match status" value="1"/>
</dbReference>
<sequence length="1127" mass="129063">MSIIIFSKNYASSTFCLDELVQILDCYTKQKIWVLPVFYDIEPSHVRHQTGTYEEAFATHERGRFKDDIEKMQKWRLALRRVADLSGSHFKIREEYEFSFIKKITEEISSKLNRSPLHIADYPVGLQARMQQIQRLMGVDFDNKVTMLGIHGMGGIGKSTLARAMYNLMAHQFEASCFLADVRAKSSTKHDLLQIQETMLSELVGERNIKLGDVYRGIPILQHRLCRKKVLVVLDDIDQKEQLQATAGGLYWFGSGSIIIITTRDKHLLDIHGVEKLYEVNELDDVEAHKLFSWNAFKNKKVDPNYKEIIKRAIYYARGLPLALEIIGSNLLGKALDEWKSALQAYERIPNRDVQKILRVSYDSLDTNEKEIFLDIACFFQRCTLTYVTNMLEARGFHPKFGIRVLEEKSLVKIDRRDGKFVIMHDLIQSMGREIVRQQSYCPQKRNRLLFHEDIVSVLEKHTENDEIEAMMLDMPEDEEVQWNQKVFGKMKNLRMLLIKKNAGFFRSPKVLPNSLRVLEWFGYPESSLPSNFHSKNLVILNLSYSYFQWDKPLQNSKVLRHLILKGCKNIRRVPDMSGFPNLTELCVGECTNLIEIHDSVGSLHNLERFCAEGCTKLVIGPRGIKLTSLEHICLRNCSSLVMFPEILAPMHKLKFVDLEGTAIKNLPRSVQNLEGLRIISLKRCKMLESNEPSNFVQKLPEFFPHLTELCLQDSNLTILPACIEQCHFLQVVHVHNCKQLQEIRGLPPSTINFSAQNTPVKADSSTLNMLLRRAIDSTTISYYILPGQQIPEWFDCSSRGNSLCFWFRNELPSLTACAVSGVLDNIKPPFHVKLNFFARINDVDICVSCFCWYNVICISENDHIFMFNLQNHFHNPMNSDIGRALKRNEWIRGNVSFVMTHSHSLGGVIKWTGVYVNRAFSRMENVRFTDPNAPNKKLVLLDEAPEIGEQPLNYVSSNLDLDSQEPACTTDNDQDGAFLDHQAMAPSFAETQNVKAKREMGALISQVSREFTHQSRDYIETSMKIEFTASESHNVDEVEPGLETRKKQISKAMALEDEVHKKLSMIKKMKEDLGEQLSAIKVNISAIQANNSSIKANISSIKAIISASQSERNMDSKIKGNNINEE</sequence>
<evidence type="ECO:0000259" key="4">
    <source>
        <dbReference type="PROSITE" id="PS50104"/>
    </source>
</evidence>
<dbReference type="Pfam" id="PF23282">
    <property type="entry name" value="WHD_ROQ1"/>
    <property type="match status" value="1"/>
</dbReference>
<protein>
    <submittedName>
        <fullName evidence="5">TMV resistance protein N</fullName>
    </submittedName>
</protein>
<dbReference type="InterPro" id="IPR027417">
    <property type="entry name" value="P-loop_NTPase"/>
</dbReference>
<dbReference type="InterPro" id="IPR035897">
    <property type="entry name" value="Toll_tir_struct_dom_sf"/>
</dbReference>
<dbReference type="PRINTS" id="PR00364">
    <property type="entry name" value="DISEASERSIST"/>
</dbReference>
<dbReference type="SUPFAM" id="SSF52200">
    <property type="entry name" value="Toll/Interleukin receptor TIR domain"/>
    <property type="match status" value="1"/>
</dbReference>
<gene>
    <name evidence="5" type="primary">N</name>
    <name evidence="5" type="ORF">CR513_43791</name>
</gene>
<dbReference type="AlphaFoldDB" id="A0A371FD75"/>
<dbReference type="InterPro" id="IPR058192">
    <property type="entry name" value="WHD_ROQ1-like"/>
</dbReference>
<dbReference type="InterPro" id="IPR002182">
    <property type="entry name" value="NB-ARC"/>
</dbReference>
<dbReference type="SUPFAM" id="SSF52058">
    <property type="entry name" value="L domain-like"/>
    <property type="match status" value="1"/>
</dbReference>
<dbReference type="PANTHER" id="PTHR11017">
    <property type="entry name" value="LEUCINE-RICH REPEAT-CONTAINING PROTEIN"/>
    <property type="match status" value="1"/>
</dbReference>
<dbReference type="PANTHER" id="PTHR11017:SF570">
    <property type="entry name" value="DISEASE RESISTANCE PROTEIN (TIR-NBS CLASS)-RELATED"/>
    <property type="match status" value="1"/>
</dbReference>
<proteinExistence type="predicted"/>
<dbReference type="Proteomes" id="UP000257109">
    <property type="component" value="Unassembled WGS sequence"/>
</dbReference>
<dbReference type="Pfam" id="PF00931">
    <property type="entry name" value="NB-ARC"/>
    <property type="match status" value="1"/>
</dbReference>
<organism evidence="5 6">
    <name type="scientific">Mucuna pruriens</name>
    <name type="common">Velvet bean</name>
    <name type="synonym">Dolichos pruriens</name>
    <dbReference type="NCBI Taxonomy" id="157652"/>
    <lineage>
        <taxon>Eukaryota</taxon>
        <taxon>Viridiplantae</taxon>
        <taxon>Streptophyta</taxon>
        <taxon>Embryophyta</taxon>
        <taxon>Tracheophyta</taxon>
        <taxon>Spermatophyta</taxon>
        <taxon>Magnoliopsida</taxon>
        <taxon>eudicotyledons</taxon>
        <taxon>Gunneridae</taxon>
        <taxon>Pentapetalae</taxon>
        <taxon>rosids</taxon>
        <taxon>fabids</taxon>
        <taxon>Fabales</taxon>
        <taxon>Fabaceae</taxon>
        <taxon>Papilionoideae</taxon>
        <taxon>50 kb inversion clade</taxon>
        <taxon>NPAAA clade</taxon>
        <taxon>indigoferoid/millettioid clade</taxon>
        <taxon>Phaseoleae</taxon>
        <taxon>Mucuna</taxon>
    </lineage>
</organism>
<evidence type="ECO:0000313" key="6">
    <source>
        <dbReference type="Proteomes" id="UP000257109"/>
    </source>
</evidence>
<dbReference type="GO" id="GO:0007165">
    <property type="term" value="P:signal transduction"/>
    <property type="evidence" value="ECO:0007669"/>
    <property type="project" value="InterPro"/>
</dbReference>
<feature type="domain" description="TIR" evidence="4">
    <location>
        <begin position="1"/>
        <end position="112"/>
    </location>
</feature>
<dbReference type="InterPro" id="IPR042197">
    <property type="entry name" value="Apaf_helical"/>
</dbReference>
<evidence type="ECO:0000256" key="1">
    <source>
        <dbReference type="ARBA" id="ARBA00022614"/>
    </source>
</evidence>
<keyword evidence="1" id="KW-0433">Leucine-rich repeat</keyword>
<evidence type="ECO:0000256" key="3">
    <source>
        <dbReference type="ARBA" id="ARBA00022821"/>
    </source>
</evidence>
<dbReference type="SUPFAM" id="SSF46785">
    <property type="entry name" value="Winged helix' DNA-binding domain"/>
    <property type="match status" value="1"/>
</dbReference>
<keyword evidence="2" id="KW-0677">Repeat</keyword>
<dbReference type="STRING" id="157652.A0A371FD75"/>
<name>A0A371FD75_MUCPR</name>
<reference evidence="5" key="1">
    <citation type="submission" date="2018-05" db="EMBL/GenBank/DDBJ databases">
        <title>Draft genome of Mucuna pruriens seed.</title>
        <authorList>
            <person name="Nnadi N.E."/>
            <person name="Vos R."/>
            <person name="Hasami M.H."/>
            <person name="Devisetty U.K."/>
            <person name="Aguiy J.C."/>
        </authorList>
    </citation>
    <scope>NUCLEOTIDE SEQUENCE [LARGE SCALE GENOMIC DNA]</scope>
    <source>
        <strain evidence="5">JCA_2017</strain>
    </source>
</reference>
<dbReference type="SUPFAM" id="SSF52540">
    <property type="entry name" value="P-loop containing nucleoside triphosphate hydrolases"/>
    <property type="match status" value="1"/>
</dbReference>
<keyword evidence="3" id="KW-0611">Plant defense</keyword>
<dbReference type="Pfam" id="PF01582">
    <property type="entry name" value="TIR"/>
    <property type="match status" value="1"/>
</dbReference>
<dbReference type="GO" id="GO:0043531">
    <property type="term" value="F:ADP binding"/>
    <property type="evidence" value="ECO:0007669"/>
    <property type="project" value="InterPro"/>
</dbReference>
<dbReference type="PROSITE" id="PS50104">
    <property type="entry name" value="TIR"/>
    <property type="match status" value="1"/>
</dbReference>
<evidence type="ECO:0000313" key="5">
    <source>
        <dbReference type="EMBL" id="RDX76240.1"/>
    </source>
</evidence>
<dbReference type="EMBL" id="QJKJ01009580">
    <property type="protein sequence ID" value="RDX76240.1"/>
    <property type="molecule type" value="Genomic_DNA"/>
</dbReference>
<dbReference type="InterPro" id="IPR044974">
    <property type="entry name" value="Disease_R_plants"/>
</dbReference>
<accession>A0A371FD75</accession>
<dbReference type="InterPro" id="IPR036390">
    <property type="entry name" value="WH_DNA-bd_sf"/>
</dbReference>
<dbReference type="InterPro" id="IPR032675">
    <property type="entry name" value="LRR_dom_sf"/>
</dbReference>
<evidence type="ECO:0000256" key="2">
    <source>
        <dbReference type="ARBA" id="ARBA00022737"/>
    </source>
</evidence>
<dbReference type="GO" id="GO:0006952">
    <property type="term" value="P:defense response"/>
    <property type="evidence" value="ECO:0007669"/>
    <property type="project" value="UniProtKB-KW"/>
</dbReference>
<dbReference type="InterPro" id="IPR000157">
    <property type="entry name" value="TIR_dom"/>
</dbReference>
<dbReference type="Gene3D" id="3.80.10.10">
    <property type="entry name" value="Ribonuclease Inhibitor"/>
    <property type="match status" value="2"/>
</dbReference>